<comment type="caution">
    <text evidence="5">The sequence shown here is derived from an EMBL/GenBank/DDBJ whole genome shotgun (WGS) entry which is preliminary data.</text>
</comment>
<dbReference type="InterPro" id="IPR022880">
    <property type="entry name" value="DNApol_IV"/>
</dbReference>
<dbReference type="Gene3D" id="3.40.1170.60">
    <property type="match status" value="1"/>
</dbReference>
<evidence type="ECO:0000256" key="1">
    <source>
        <dbReference type="ARBA" id="ARBA00010945"/>
    </source>
</evidence>
<dbReference type="OrthoDB" id="9808813at2"/>
<dbReference type="RefSeq" id="WP_100313700.1">
    <property type="nucleotide sequence ID" value="NZ_PGFG01000001.1"/>
</dbReference>
<gene>
    <name evidence="5" type="ORF">BXY57_0607</name>
</gene>
<evidence type="ECO:0000259" key="4">
    <source>
        <dbReference type="PROSITE" id="PS50173"/>
    </source>
</evidence>
<evidence type="ECO:0000256" key="2">
    <source>
        <dbReference type="ARBA" id="ARBA00022457"/>
    </source>
</evidence>
<dbReference type="GO" id="GO:0042276">
    <property type="term" value="P:error-prone translesion synthesis"/>
    <property type="evidence" value="ECO:0007669"/>
    <property type="project" value="TreeGrafter"/>
</dbReference>
<name>A0A2M9CT19_9BACT</name>
<organism evidence="5 6">
    <name type="scientific">Thermoflavifilum aggregans</name>
    <dbReference type="NCBI Taxonomy" id="454188"/>
    <lineage>
        <taxon>Bacteria</taxon>
        <taxon>Pseudomonadati</taxon>
        <taxon>Bacteroidota</taxon>
        <taxon>Chitinophagia</taxon>
        <taxon>Chitinophagales</taxon>
        <taxon>Chitinophagaceae</taxon>
        <taxon>Thermoflavifilum</taxon>
    </lineage>
</organism>
<feature type="domain" description="UmuC" evidence="4">
    <location>
        <begin position="15"/>
        <end position="198"/>
    </location>
</feature>
<reference evidence="5 6" key="1">
    <citation type="submission" date="2017-11" db="EMBL/GenBank/DDBJ databases">
        <title>Genomic Encyclopedia of Archaeal and Bacterial Type Strains, Phase II (KMG-II): From Individual Species to Whole Genera.</title>
        <authorList>
            <person name="Goeker M."/>
        </authorList>
    </citation>
    <scope>NUCLEOTIDE SEQUENCE [LARGE SCALE GENOMIC DNA]</scope>
    <source>
        <strain evidence="5 6">DSM 27268</strain>
    </source>
</reference>
<protein>
    <submittedName>
        <fullName evidence="5">DNA polymerase-4</fullName>
    </submittedName>
</protein>
<accession>A0A2M9CT19</accession>
<dbReference type="InterPro" id="IPR001126">
    <property type="entry name" value="UmuC"/>
</dbReference>
<keyword evidence="3" id="KW-0548">Nucleotidyltransferase</keyword>
<dbReference type="InterPro" id="IPR050116">
    <property type="entry name" value="DNA_polymerase-Y"/>
</dbReference>
<dbReference type="Pfam" id="PF11799">
    <property type="entry name" value="IMS_C"/>
    <property type="match status" value="1"/>
</dbReference>
<keyword evidence="6" id="KW-1185">Reference proteome</keyword>
<dbReference type="InterPro" id="IPR043128">
    <property type="entry name" value="Rev_trsase/Diguanyl_cyclase"/>
</dbReference>
<dbReference type="PROSITE" id="PS50173">
    <property type="entry name" value="UMUC"/>
    <property type="match status" value="1"/>
</dbReference>
<evidence type="ECO:0000256" key="3">
    <source>
        <dbReference type="ARBA" id="ARBA00022932"/>
    </source>
</evidence>
<evidence type="ECO:0000313" key="6">
    <source>
        <dbReference type="Proteomes" id="UP000230000"/>
    </source>
</evidence>
<comment type="similarity">
    <text evidence="1">Belongs to the DNA polymerase type-Y family.</text>
</comment>
<keyword evidence="3" id="KW-0808">Transferase</keyword>
<dbReference type="PANTHER" id="PTHR11076:SF34">
    <property type="entry name" value="PROTEIN UMUC"/>
    <property type="match status" value="1"/>
</dbReference>
<dbReference type="GO" id="GO:0009432">
    <property type="term" value="P:SOS response"/>
    <property type="evidence" value="ECO:0007669"/>
    <property type="project" value="TreeGrafter"/>
</dbReference>
<keyword evidence="3" id="KW-0239">DNA-directed DNA polymerase</keyword>
<dbReference type="GO" id="GO:0006281">
    <property type="term" value="P:DNA repair"/>
    <property type="evidence" value="ECO:0007669"/>
    <property type="project" value="InterPro"/>
</dbReference>
<dbReference type="Pfam" id="PF00817">
    <property type="entry name" value="IMS"/>
    <property type="match status" value="1"/>
</dbReference>
<dbReference type="PANTHER" id="PTHR11076">
    <property type="entry name" value="DNA REPAIR POLYMERASE UMUC / TRANSFERASE FAMILY MEMBER"/>
    <property type="match status" value="1"/>
</dbReference>
<evidence type="ECO:0000313" key="5">
    <source>
        <dbReference type="EMBL" id="PJJ75039.1"/>
    </source>
</evidence>
<dbReference type="GO" id="GO:0003684">
    <property type="term" value="F:damaged DNA binding"/>
    <property type="evidence" value="ECO:0007669"/>
    <property type="project" value="InterPro"/>
</dbReference>
<dbReference type="InterPro" id="IPR043502">
    <property type="entry name" value="DNA/RNA_pol_sf"/>
</dbReference>
<dbReference type="Gene3D" id="1.10.150.20">
    <property type="entry name" value="5' to 3' exonuclease, C-terminal subdomain"/>
    <property type="match status" value="1"/>
</dbReference>
<dbReference type="GO" id="GO:0003887">
    <property type="term" value="F:DNA-directed DNA polymerase activity"/>
    <property type="evidence" value="ECO:0007669"/>
    <property type="project" value="InterPro"/>
</dbReference>
<dbReference type="Proteomes" id="UP000230000">
    <property type="component" value="Unassembled WGS sequence"/>
</dbReference>
<keyword evidence="2" id="KW-0515">Mutator protein</keyword>
<dbReference type="AlphaFoldDB" id="A0A2M9CT19"/>
<dbReference type="Gene3D" id="3.30.70.270">
    <property type="match status" value="1"/>
</dbReference>
<dbReference type="CDD" id="cd03586">
    <property type="entry name" value="PolY_Pol_IV_kappa"/>
    <property type="match status" value="1"/>
</dbReference>
<proteinExistence type="inferred from homology"/>
<dbReference type="EMBL" id="PGFG01000001">
    <property type="protein sequence ID" value="PJJ75039.1"/>
    <property type="molecule type" value="Genomic_DNA"/>
</dbReference>
<dbReference type="InterPro" id="IPR017961">
    <property type="entry name" value="DNA_pol_Y-fam_little_finger"/>
</dbReference>
<dbReference type="SUPFAM" id="SSF56672">
    <property type="entry name" value="DNA/RNA polymerases"/>
    <property type="match status" value="1"/>
</dbReference>
<dbReference type="GO" id="GO:0005829">
    <property type="term" value="C:cytosol"/>
    <property type="evidence" value="ECO:0007669"/>
    <property type="project" value="TreeGrafter"/>
</dbReference>
<sequence length="425" mass="49124">MNRNTVHARPDQGYVMFVDMNSFFASCEQQMNYYLRGRPVGVCVYTGENGCVIAPSIEAKQRGVKTGMRLREAMQLCPELVPLESRPERYREFHIRIMEVLRRYAEEVIPKSIDEAVMDLRTYKLVYPDLIVLARQIKKDIREQVGEWLRCSIGIAPNAFLAKLGTELQKPDGLVMITPENIDQVLAGLSLTDLPGIGERMAQRLRKGGIHTPLELRHASPYHLRRVCQSIVGLHWHYRLNFAEVDIMDHPYKTMQAMRQISAAQRQRIQSLHDLLVALCMTLERRMVSQKVCCREVAVQFTYTYTRQWHQVIRLPKPVQEGIWLLQAIRQRMEHFVRTHHCEPLINDQLTAMGVSVSDFVPEELVPLSLFEEPLRRQNLLRAVYDIKDRFGPDKLIKAVELSDVQPMKDAIGFGSVKDLHARKT</sequence>